<dbReference type="HOGENOM" id="CLU_2472678_0_0_1"/>
<protein>
    <submittedName>
        <fullName evidence="1">Uncharacterized protein</fullName>
    </submittedName>
</protein>
<dbReference type="Proteomes" id="UP000006038">
    <property type="component" value="Chromosome 9"/>
</dbReference>
<evidence type="ECO:0000313" key="1">
    <source>
        <dbReference type="EnsemblPlants" id="OB09G13850.1"/>
    </source>
</evidence>
<dbReference type="EnsemblPlants" id="OB09G13850.1">
    <property type="protein sequence ID" value="OB09G13850.1"/>
    <property type="gene ID" value="OB09G13850"/>
</dbReference>
<organism evidence="1">
    <name type="scientific">Oryza brachyantha</name>
    <name type="common">malo sina</name>
    <dbReference type="NCBI Taxonomy" id="4533"/>
    <lineage>
        <taxon>Eukaryota</taxon>
        <taxon>Viridiplantae</taxon>
        <taxon>Streptophyta</taxon>
        <taxon>Embryophyta</taxon>
        <taxon>Tracheophyta</taxon>
        <taxon>Spermatophyta</taxon>
        <taxon>Magnoliopsida</taxon>
        <taxon>Liliopsida</taxon>
        <taxon>Poales</taxon>
        <taxon>Poaceae</taxon>
        <taxon>BOP clade</taxon>
        <taxon>Oryzoideae</taxon>
        <taxon>Oryzeae</taxon>
        <taxon>Oryzinae</taxon>
        <taxon>Oryza</taxon>
    </lineage>
</organism>
<name>J3MWK6_ORYBR</name>
<sequence>MLPSCGSCCKASKPAASRIFRSRSSILKEDRKFLFRFMMRFGTFIEKKTRVENFTNKHTVNLGKSGKHIWGSKKQNPCDGITEILLLS</sequence>
<reference evidence="1" key="1">
    <citation type="journal article" date="2013" name="Nat. Commun.">
        <title>Whole-genome sequencing of Oryza brachyantha reveals mechanisms underlying Oryza genome evolution.</title>
        <authorList>
            <person name="Chen J."/>
            <person name="Huang Q."/>
            <person name="Gao D."/>
            <person name="Wang J."/>
            <person name="Lang Y."/>
            <person name="Liu T."/>
            <person name="Li B."/>
            <person name="Bai Z."/>
            <person name="Luis Goicoechea J."/>
            <person name="Liang C."/>
            <person name="Chen C."/>
            <person name="Zhang W."/>
            <person name="Sun S."/>
            <person name="Liao Y."/>
            <person name="Zhang X."/>
            <person name="Yang L."/>
            <person name="Song C."/>
            <person name="Wang M."/>
            <person name="Shi J."/>
            <person name="Liu G."/>
            <person name="Liu J."/>
            <person name="Zhou H."/>
            <person name="Zhou W."/>
            <person name="Yu Q."/>
            <person name="An N."/>
            <person name="Chen Y."/>
            <person name="Cai Q."/>
            <person name="Wang B."/>
            <person name="Liu B."/>
            <person name="Min J."/>
            <person name="Huang Y."/>
            <person name="Wu H."/>
            <person name="Li Z."/>
            <person name="Zhang Y."/>
            <person name="Yin Y."/>
            <person name="Song W."/>
            <person name="Jiang J."/>
            <person name="Jackson S.A."/>
            <person name="Wing R.A."/>
            <person name="Wang J."/>
            <person name="Chen M."/>
        </authorList>
    </citation>
    <scope>NUCLEOTIDE SEQUENCE [LARGE SCALE GENOMIC DNA]</scope>
    <source>
        <strain evidence="1">cv. IRGC 101232</strain>
    </source>
</reference>
<proteinExistence type="predicted"/>
<dbReference type="Gramene" id="OB09G13850.1">
    <property type="protein sequence ID" value="OB09G13850.1"/>
    <property type="gene ID" value="OB09G13850"/>
</dbReference>
<keyword evidence="2" id="KW-1185">Reference proteome</keyword>
<accession>J3MWK6</accession>
<dbReference type="AlphaFoldDB" id="J3MWK6"/>
<reference evidence="1" key="2">
    <citation type="submission" date="2013-04" db="UniProtKB">
        <authorList>
            <consortium name="EnsemblPlants"/>
        </authorList>
    </citation>
    <scope>IDENTIFICATION</scope>
</reference>
<evidence type="ECO:0000313" key="2">
    <source>
        <dbReference type="Proteomes" id="UP000006038"/>
    </source>
</evidence>